<dbReference type="Gene3D" id="2.30.110.10">
    <property type="entry name" value="Electron Transport, Fmn-binding Protein, Chain A"/>
    <property type="match status" value="1"/>
</dbReference>
<organism evidence="3 4">
    <name type="scientific">Devosia insulae DS-56</name>
    <dbReference type="NCBI Taxonomy" id="1116389"/>
    <lineage>
        <taxon>Bacteria</taxon>
        <taxon>Pseudomonadati</taxon>
        <taxon>Pseudomonadota</taxon>
        <taxon>Alphaproteobacteria</taxon>
        <taxon>Hyphomicrobiales</taxon>
        <taxon>Devosiaceae</taxon>
        <taxon>Devosia</taxon>
    </lineage>
</organism>
<dbReference type="Pfam" id="PF01243">
    <property type="entry name" value="PNPOx_N"/>
    <property type="match status" value="1"/>
</dbReference>
<evidence type="ECO:0000313" key="3">
    <source>
        <dbReference type="EMBL" id="OEO30092.1"/>
    </source>
</evidence>
<dbReference type="Proteomes" id="UP000095463">
    <property type="component" value="Unassembled WGS sequence"/>
</dbReference>
<name>A0A1E5XNB9_9HYPH</name>
<dbReference type="SUPFAM" id="SSF50475">
    <property type="entry name" value="FMN-binding split barrel"/>
    <property type="match status" value="1"/>
</dbReference>
<sequence length="263" mass="28704">MDEKKDVLIETTADAVREAKTLIRSARSGAIATIEPGTGWPIATRVGVSTDYDGAPIILISKLAAHTGALLADPRCSLLIGYPGKGDPLAHARVSIAAEAREVERDSAEHQRLDTRYLIHQQKAKLYSSLGDFRYFRLEPRSASFNAGFGRAYALTRDNLLNANPANPELAASEPDAIEHMNDDHGEAVGLYAEHFAKAAPGKWRLIGVDAEGMDLADGDDIRRIWFESELTSSKDMHMTLVKMAGEARRALNRPLKDARVAS</sequence>
<dbReference type="AlphaFoldDB" id="A0A1E5XNB9"/>
<feature type="domain" description="Pyridoxamine 5'-phosphate oxidase N-terminal" evidence="1">
    <location>
        <begin position="17"/>
        <end position="144"/>
    </location>
</feature>
<dbReference type="PANTHER" id="PTHR13343">
    <property type="entry name" value="CREG1 PROTEIN"/>
    <property type="match status" value="1"/>
</dbReference>
<comment type="caution">
    <text evidence="3">The sequence shown here is derived from an EMBL/GenBank/DDBJ whole genome shotgun (WGS) entry which is preliminary data.</text>
</comment>
<dbReference type="OrthoDB" id="9814594at2"/>
<evidence type="ECO:0000259" key="1">
    <source>
        <dbReference type="Pfam" id="PF01243"/>
    </source>
</evidence>
<dbReference type="GO" id="GO:0005737">
    <property type="term" value="C:cytoplasm"/>
    <property type="evidence" value="ECO:0007669"/>
    <property type="project" value="UniProtKB-ARBA"/>
</dbReference>
<dbReference type="InterPro" id="IPR011576">
    <property type="entry name" value="Pyridox_Oxase_N"/>
</dbReference>
<dbReference type="InterPro" id="IPR012349">
    <property type="entry name" value="Split_barrel_FMN-bd"/>
</dbReference>
<proteinExistence type="predicted"/>
<reference evidence="3 4" key="1">
    <citation type="journal article" date="2015" name="Genome Announc.">
        <title>Genome Assemblies of Three Soil-Associated Devosia species: D. insulae, D. limi, and D. soli.</title>
        <authorList>
            <person name="Hassan Y.I."/>
            <person name="Lepp D."/>
            <person name="Zhou T."/>
        </authorList>
    </citation>
    <scope>NUCLEOTIDE SEQUENCE [LARGE SCALE GENOMIC DNA]</scope>
    <source>
        <strain evidence="3 4">DS-56</strain>
    </source>
</reference>
<gene>
    <name evidence="3" type="ORF">VW23_023060</name>
</gene>
<dbReference type="RefSeq" id="WP_069910687.1">
    <property type="nucleotide sequence ID" value="NZ_LAJE02000234.1"/>
</dbReference>
<dbReference type="InterPro" id="IPR037119">
    <property type="entry name" value="Haem_oxidase_HugZ-like_sf"/>
</dbReference>
<accession>A0A1E5XNB9</accession>
<dbReference type="InterPro" id="IPR019595">
    <property type="entry name" value="DUF2470"/>
</dbReference>
<protein>
    <submittedName>
        <fullName evidence="3">Pyridoxamine 5'-phosphate oxidase</fullName>
    </submittedName>
</protein>
<keyword evidence="4" id="KW-1185">Reference proteome</keyword>
<feature type="domain" description="DUF2470" evidence="2">
    <location>
        <begin position="176"/>
        <end position="244"/>
    </location>
</feature>
<evidence type="ECO:0000313" key="4">
    <source>
        <dbReference type="Proteomes" id="UP000095463"/>
    </source>
</evidence>
<dbReference type="Gene3D" id="3.20.180.10">
    <property type="entry name" value="PNP-oxidase-like"/>
    <property type="match status" value="1"/>
</dbReference>
<dbReference type="EMBL" id="LAJE02000234">
    <property type="protein sequence ID" value="OEO30092.1"/>
    <property type="molecule type" value="Genomic_DNA"/>
</dbReference>
<dbReference type="PANTHER" id="PTHR13343:SF17">
    <property type="entry name" value="CELLULAR REPRESSOR OF E1A-STIMULATED GENES, ISOFORM A"/>
    <property type="match status" value="1"/>
</dbReference>
<dbReference type="Pfam" id="PF10615">
    <property type="entry name" value="DUF2470"/>
    <property type="match status" value="1"/>
</dbReference>
<evidence type="ECO:0000259" key="2">
    <source>
        <dbReference type="Pfam" id="PF10615"/>
    </source>
</evidence>